<dbReference type="KEGG" id="saes:HBH39_15085"/>
<evidence type="ECO:0008006" key="4">
    <source>
        <dbReference type="Google" id="ProtNLM"/>
    </source>
</evidence>
<sequence length="110" mass="12064">MNKIIAFSLFAASMLSFSTSADILSDSASLGVNAGTMKYCSTHFATKENKDNYNFLSVLLFRELNNLESGKIKAIAISKGIEDTGTYLGKPLTAKRCESLRKVLALRYLN</sequence>
<dbReference type="AlphaFoldDB" id="A0A6G9QM71"/>
<dbReference type="Proteomes" id="UP000502608">
    <property type="component" value="Chromosome"/>
</dbReference>
<proteinExistence type="predicted"/>
<keyword evidence="3" id="KW-1185">Reference proteome</keyword>
<gene>
    <name evidence="2" type="ORF">HBH39_15085</name>
</gene>
<accession>A0A6G9QM71</accession>
<dbReference type="EMBL" id="CP050313">
    <property type="protein sequence ID" value="QIR15646.1"/>
    <property type="molecule type" value="Genomic_DNA"/>
</dbReference>
<organism evidence="2 3">
    <name type="scientific">Shewanella aestuarii</name>
    <dbReference type="NCBI Taxonomy" id="1028752"/>
    <lineage>
        <taxon>Bacteria</taxon>
        <taxon>Pseudomonadati</taxon>
        <taxon>Pseudomonadota</taxon>
        <taxon>Gammaproteobacteria</taxon>
        <taxon>Alteromonadales</taxon>
        <taxon>Shewanellaceae</taxon>
        <taxon>Shewanella</taxon>
    </lineage>
</organism>
<feature type="signal peptide" evidence="1">
    <location>
        <begin position="1"/>
        <end position="21"/>
    </location>
</feature>
<name>A0A6G9QM71_9GAMM</name>
<keyword evidence="1" id="KW-0732">Signal</keyword>
<evidence type="ECO:0000313" key="2">
    <source>
        <dbReference type="EMBL" id="QIR15646.1"/>
    </source>
</evidence>
<reference evidence="2 3" key="1">
    <citation type="submission" date="2020-03" db="EMBL/GenBank/DDBJ databases">
        <title>Complete genome sequence of Shewanella sp.</title>
        <authorList>
            <person name="Kim Y.-S."/>
            <person name="Kim S.-J."/>
            <person name="Jung H.-K."/>
            <person name="Kim K.-H."/>
        </authorList>
    </citation>
    <scope>NUCLEOTIDE SEQUENCE [LARGE SCALE GENOMIC DNA]</scope>
    <source>
        <strain evidence="2 3">PN3F2</strain>
    </source>
</reference>
<dbReference type="RefSeq" id="WP_167679502.1">
    <property type="nucleotide sequence ID" value="NZ_CP050313.1"/>
</dbReference>
<evidence type="ECO:0000313" key="3">
    <source>
        <dbReference type="Proteomes" id="UP000502608"/>
    </source>
</evidence>
<feature type="chain" id="PRO_5026148179" description="DUF3718 domain-containing protein" evidence="1">
    <location>
        <begin position="22"/>
        <end position="110"/>
    </location>
</feature>
<protein>
    <recommendedName>
        <fullName evidence="4">DUF3718 domain-containing protein</fullName>
    </recommendedName>
</protein>
<evidence type="ECO:0000256" key="1">
    <source>
        <dbReference type="SAM" id="SignalP"/>
    </source>
</evidence>